<sequence>MAEVQSGEENLFIPDSKLMSVLFHVVAVVSMFTISTLGLLVNIYLFRKFSNKPGKASAFHKLCLVKTIPNSIVCASFFLWVVPLSILQPDYENIPRILNVFVGQVAGFGAYVTG</sequence>
<dbReference type="Pfam" id="PF10328">
    <property type="entry name" value="7TM_GPCR_Srx"/>
    <property type="match status" value="1"/>
</dbReference>
<feature type="domain" description="7TM GPCR serpentine receptor class x (Srx)" evidence="2">
    <location>
        <begin position="32"/>
        <end position="113"/>
    </location>
</feature>
<accession>A0A1I7U2E8</accession>
<name>A0A1I7U2E8_9PELO</name>
<feature type="transmembrane region" description="Helical" evidence="1">
    <location>
        <begin position="21"/>
        <end position="46"/>
    </location>
</feature>
<evidence type="ECO:0000256" key="1">
    <source>
        <dbReference type="SAM" id="Phobius"/>
    </source>
</evidence>
<keyword evidence="1" id="KW-0812">Transmembrane</keyword>
<feature type="transmembrane region" description="Helical" evidence="1">
    <location>
        <begin position="67"/>
        <end position="87"/>
    </location>
</feature>
<dbReference type="Proteomes" id="UP000095282">
    <property type="component" value="Unplaced"/>
</dbReference>
<keyword evidence="1" id="KW-1133">Transmembrane helix</keyword>
<reference evidence="4" key="1">
    <citation type="submission" date="2016-11" db="UniProtKB">
        <authorList>
            <consortium name="WormBaseParasite"/>
        </authorList>
    </citation>
    <scope>IDENTIFICATION</scope>
</reference>
<proteinExistence type="predicted"/>
<organism evidence="3 4">
    <name type="scientific">Caenorhabditis tropicalis</name>
    <dbReference type="NCBI Taxonomy" id="1561998"/>
    <lineage>
        <taxon>Eukaryota</taxon>
        <taxon>Metazoa</taxon>
        <taxon>Ecdysozoa</taxon>
        <taxon>Nematoda</taxon>
        <taxon>Chromadorea</taxon>
        <taxon>Rhabditida</taxon>
        <taxon>Rhabditina</taxon>
        <taxon>Rhabditomorpha</taxon>
        <taxon>Rhabditoidea</taxon>
        <taxon>Rhabditidae</taxon>
        <taxon>Peloderinae</taxon>
        <taxon>Caenorhabditis</taxon>
    </lineage>
</organism>
<keyword evidence="1" id="KW-0472">Membrane</keyword>
<keyword evidence="3" id="KW-1185">Reference proteome</keyword>
<dbReference type="AlphaFoldDB" id="A0A1I7U2E8"/>
<dbReference type="WBParaSite" id="Csp11.Scaffold629.g14164.t1">
    <property type="protein sequence ID" value="Csp11.Scaffold629.g14164.t1"/>
    <property type="gene ID" value="Csp11.Scaffold629.g14164"/>
</dbReference>
<dbReference type="PANTHER" id="PTHR46611:SF3">
    <property type="entry name" value="7TM GPCR SERPENTINE RECEPTOR CLASS X (SRX) DOMAIN-CONTAINING PROTEIN"/>
    <property type="match status" value="1"/>
</dbReference>
<evidence type="ECO:0000259" key="2">
    <source>
        <dbReference type="Pfam" id="PF10328"/>
    </source>
</evidence>
<evidence type="ECO:0000313" key="4">
    <source>
        <dbReference type="WBParaSite" id="Csp11.Scaffold629.g14164.t1"/>
    </source>
</evidence>
<dbReference type="PANTHER" id="PTHR46611">
    <property type="entry name" value="SERPENTINE RECEPTOR, CLASS X-RELATED"/>
    <property type="match status" value="1"/>
</dbReference>
<evidence type="ECO:0000313" key="3">
    <source>
        <dbReference type="Proteomes" id="UP000095282"/>
    </source>
</evidence>
<dbReference type="eggNOG" id="ENOG502TGSM">
    <property type="taxonomic scope" value="Eukaryota"/>
</dbReference>
<dbReference type="InterPro" id="IPR019430">
    <property type="entry name" value="7TM_GPCR_serpentine_rcpt_Srx"/>
</dbReference>
<feature type="transmembrane region" description="Helical" evidence="1">
    <location>
        <begin position="93"/>
        <end position="112"/>
    </location>
</feature>
<protein>
    <submittedName>
        <fullName evidence="4">7TM_GPCR_Srx domain-containing protein</fullName>
    </submittedName>
</protein>